<dbReference type="SUPFAM" id="SSF56112">
    <property type="entry name" value="Protein kinase-like (PK-like)"/>
    <property type="match status" value="1"/>
</dbReference>
<name>A0ABQ9WT14_9EUKA</name>
<dbReference type="SUPFAM" id="SSF54236">
    <property type="entry name" value="Ubiquitin-like"/>
    <property type="match status" value="1"/>
</dbReference>
<evidence type="ECO:0000256" key="3">
    <source>
        <dbReference type="ARBA" id="ARBA00022741"/>
    </source>
</evidence>
<dbReference type="Gene3D" id="3.30.200.20">
    <property type="entry name" value="Phosphorylase Kinase, domain 1"/>
    <property type="match status" value="1"/>
</dbReference>
<comment type="caution">
    <text evidence="7">The sequence shown here is derived from an EMBL/GenBank/DDBJ whole genome shotgun (WGS) entry which is preliminary data.</text>
</comment>
<evidence type="ECO:0000256" key="5">
    <source>
        <dbReference type="ARBA" id="ARBA00022840"/>
    </source>
</evidence>
<dbReference type="InterPro" id="IPR050660">
    <property type="entry name" value="NEK_Ser/Thr_kinase"/>
</dbReference>
<dbReference type="CDD" id="cd14014">
    <property type="entry name" value="STKc_PknB_like"/>
    <property type="match status" value="1"/>
</dbReference>
<proteinExistence type="predicted"/>
<dbReference type="Proteomes" id="UP001281761">
    <property type="component" value="Unassembled WGS sequence"/>
</dbReference>
<feature type="domain" description="Protein kinase" evidence="6">
    <location>
        <begin position="13"/>
        <end position="275"/>
    </location>
</feature>
<evidence type="ECO:0000256" key="4">
    <source>
        <dbReference type="ARBA" id="ARBA00022777"/>
    </source>
</evidence>
<evidence type="ECO:0000256" key="2">
    <source>
        <dbReference type="ARBA" id="ARBA00022679"/>
    </source>
</evidence>
<dbReference type="PANTHER" id="PTHR43671:SF13">
    <property type="entry name" value="SERINE_THREONINE-PROTEIN KINASE NEK2"/>
    <property type="match status" value="1"/>
</dbReference>
<dbReference type="PROSITE" id="PS50011">
    <property type="entry name" value="PROTEIN_KINASE_DOM"/>
    <property type="match status" value="1"/>
</dbReference>
<reference evidence="7 8" key="1">
    <citation type="journal article" date="2022" name="bioRxiv">
        <title>Genomics of Preaxostyla Flagellates Illuminates Evolutionary Transitions and the Path Towards Mitochondrial Loss.</title>
        <authorList>
            <person name="Novak L.V.F."/>
            <person name="Treitli S.C."/>
            <person name="Pyrih J."/>
            <person name="Halakuc P."/>
            <person name="Pipaliya S.V."/>
            <person name="Vacek V."/>
            <person name="Brzon O."/>
            <person name="Soukal P."/>
            <person name="Eme L."/>
            <person name="Dacks J.B."/>
            <person name="Karnkowska A."/>
            <person name="Elias M."/>
            <person name="Hampl V."/>
        </authorList>
    </citation>
    <scope>NUCLEOTIDE SEQUENCE [LARGE SCALE GENOMIC DNA]</scope>
    <source>
        <strain evidence="7">NAU3</strain>
        <tissue evidence="7">Gut</tissue>
    </source>
</reference>
<keyword evidence="3" id="KW-0547">Nucleotide-binding</keyword>
<gene>
    <name evidence="7" type="ORF">BLNAU_22455</name>
</gene>
<dbReference type="EMBL" id="JARBJD010000394">
    <property type="protein sequence ID" value="KAK2942637.1"/>
    <property type="molecule type" value="Genomic_DNA"/>
</dbReference>
<dbReference type="Gene3D" id="1.10.510.10">
    <property type="entry name" value="Transferase(Phosphotransferase) domain 1"/>
    <property type="match status" value="1"/>
</dbReference>
<dbReference type="InterPro" id="IPR000719">
    <property type="entry name" value="Prot_kinase_dom"/>
</dbReference>
<evidence type="ECO:0000259" key="6">
    <source>
        <dbReference type="PROSITE" id="PS50011"/>
    </source>
</evidence>
<keyword evidence="2 7" id="KW-0808">Transferase</keyword>
<dbReference type="InterPro" id="IPR011009">
    <property type="entry name" value="Kinase-like_dom_sf"/>
</dbReference>
<accession>A0ABQ9WT14</accession>
<sequence>MQTTDGSFIPENYELVRPISEGAFGRVLHIRHKGTKKEFALKLLPTITEIDKKRARREVEQMKRFSHPRIVGFYDSIETEAWHGIIMELGSRNLKDLICEYEERGERIPLDVVVLICNDIVEGLKFMHTHPSGPTAHGDLKPENVLLTVDNRAILCDLGAADEEGVMLSHSAREIGTYEYNSPERLKGDETHATPQSDIWSVGVILHRMLTGCRLFTGSTLWKMSSEITDFTPTELASTIPVEFRDVLIRLLDPKPFLRLQSSQIVDGCLFERMLGPVTPLSRMRGTINQRQTKRIDDLTHCRFESEEEQWGFVPSSLRLIATACPKMLVRRWTESLDGPHFTCNMVQIPFLSSVRIGDLATICDLGKHFLVGRLFLDPMKTFAEEGFIHIAKLSTFPAFEGDPIFIEGTDGYPIPIDTSTLKDDEGLSGIINALSQFMDCQYGDFDLKNDNNDDLDITKSWKENNIEPWSIIRVVFPSDFFTFRLFVKTVTNKRLALQVWRYGRIIDLKRQIEEKEGIPITDQHTLCSELLNQHSSDSAPLLLFLVPAQLHLDPFHTEVTTADMIILDGMTQQKPMFSLPHSLAVDDADLFNSVAGVYTEGRRILYLIWLRHNDEILQHTTSQIWEENRHQITDSLHNWIRHCLLRLDTEHKEKDNLWHSQSLQMTKHKLLSNDPEVQRLDMNETTLRDYFIADVAAHLYTLLPFDITPTDIDGFIEEEEERAHAKPGSDLQCKEKGDNLRMKLMVLQMLAEYETRLPHFGMHLPPQFQTQHYPTQNPQPLSPISAYHDPCPLWDFESVQSLMQNQEEIRAAQEQLIRRLRRTMALLQLSDFQPIISTDGSERVSVSSLLVQTPTNPFTYNILTPDLLQWCVARQAVWQNHTIMERHQPRHAHLVPCHSHCHPIAKIVASGFPIFVTFHHHDRYIPSLTHNRDSSTMDLRGEPRPLVIGGRMQVLTQTYFLCSSPTALSHDFSTIFDPRRFVSFPSHIHGGVT</sequence>
<dbReference type="PANTHER" id="PTHR43671">
    <property type="entry name" value="SERINE/THREONINE-PROTEIN KINASE NEK"/>
    <property type="match status" value="1"/>
</dbReference>
<dbReference type="InterPro" id="IPR029071">
    <property type="entry name" value="Ubiquitin-like_domsf"/>
</dbReference>
<organism evidence="7 8">
    <name type="scientific">Blattamonas nauphoetae</name>
    <dbReference type="NCBI Taxonomy" id="2049346"/>
    <lineage>
        <taxon>Eukaryota</taxon>
        <taxon>Metamonada</taxon>
        <taxon>Preaxostyla</taxon>
        <taxon>Oxymonadida</taxon>
        <taxon>Blattamonas</taxon>
    </lineage>
</organism>
<dbReference type="EC" id="2.7.11.1" evidence="1"/>
<dbReference type="SMART" id="SM00220">
    <property type="entry name" value="S_TKc"/>
    <property type="match status" value="1"/>
</dbReference>
<keyword evidence="8" id="KW-1185">Reference proteome</keyword>
<dbReference type="Gene3D" id="3.10.20.90">
    <property type="entry name" value="Phosphatidylinositol 3-kinase Catalytic Subunit, Chain A, domain 1"/>
    <property type="match status" value="1"/>
</dbReference>
<keyword evidence="4 7" id="KW-0418">Kinase</keyword>
<evidence type="ECO:0000313" key="7">
    <source>
        <dbReference type="EMBL" id="KAK2942637.1"/>
    </source>
</evidence>
<keyword evidence="5" id="KW-0067">ATP-binding</keyword>
<evidence type="ECO:0000313" key="8">
    <source>
        <dbReference type="Proteomes" id="UP001281761"/>
    </source>
</evidence>
<protein>
    <recommendedName>
        <fullName evidence="1">non-specific serine/threonine protein kinase</fullName>
        <ecNumber evidence="1">2.7.11.1</ecNumber>
    </recommendedName>
</protein>
<evidence type="ECO:0000256" key="1">
    <source>
        <dbReference type="ARBA" id="ARBA00012513"/>
    </source>
</evidence>
<dbReference type="Pfam" id="PF00069">
    <property type="entry name" value="Pkinase"/>
    <property type="match status" value="1"/>
</dbReference>
<dbReference type="GO" id="GO:0004693">
    <property type="term" value="F:cyclin-dependent protein serine/threonine kinase activity"/>
    <property type="evidence" value="ECO:0007669"/>
    <property type="project" value="UniProtKB-EC"/>
</dbReference>